<dbReference type="Pfam" id="PF17862">
    <property type="entry name" value="AAA_lid_3"/>
    <property type="match status" value="1"/>
</dbReference>
<evidence type="ECO:0000259" key="9">
    <source>
        <dbReference type="SMART" id="SM00382"/>
    </source>
</evidence>
<dbReference type="GO" id="GO:0008017">
    <property type="term" value="F:microtubule binding"/>
    <property type="evidence" value="ECO:0007669"/>
    <property type="project" value="UniProtKB-UniRule"/>
</dbReference>
<dbReference type="GO" id="GO:0016887">
    <property type="term" value="F:ATP hydrolysis activity"/>
    <property type="evidence" value="ECO:0007669"/>
    <property type="project" value="InterPro"/>
</dbReference>
<dbReference type="FunFam" id="1.10.8.60:FF:000048">
    <property type="entry name" value="Katanin p60 ATPase-containing subunit A-like 2"/>
    <property type="match status" value="1"/>
</dbReference>
<evidence type="ECO:0000256" key="7">
    <source>
        <dbReference type="ARBA" id="ARBA00023235"/>
    </source>
</evidence>
<dbReference type="InParanoid" id="G3Q115"/>
<keyword evidence="2 8" id="KW-0963">Cytoplasm</keyword>
<reference evidence="10 11" key="1">
    <citation type="journal article" date="2021" name="G3 (Bethesda)">
        <title>Improved contiguity of the threespine stickleback genome using long-read sequencing.</title>
        <authorList>
            <person name="Nath S."/>
            <person name="Shaw D.E."/>
            <person name="White M.A."/>
        </authorList>
    </citation>
    <scope>NUCLEOTIDE SEQUENCE [LARGE SCALE GENOMIC DNA]</scope>
    <source>
        <strain evidence="10 11">Lake Benthic</strain>
    </source>
</reference>
<evidence type="ECO:0000256" key="5">
    <source>
        <dbReference type="ARBA" id="ARBA00022840"/>
    </source>
</evidence>
<evidence type="ECO:0000256" key="6">
    <source>
        <dbReference type="ARBA" id="ARBA00023212"/>
    </source>
</evidence>
<evidence type="ECO:0000256" key="2">
    <source>
        <dbReference type="ARBA" id="ARBA00022490"/>
    </source>
</evidence>
<keyword evidence="3 8" id="KW-0493">Microtubule</keyword>
<proteinExistence type="inferred from homology"/>
<dbReference type="AlphaFoldDB" id="G3Q115"/>
<keyword evidence="7 8" id="KW-0413">Isomerase</keyword>
<dbReference type="CDD" id="cd19509">
    <property type="entry name" value="RecA-like_VPS4-like"/>
    <property type="match status" value="1"/>
</dbReference>
<dbReference type="HAMAP" id="MF_03025">
    <property type="entry name" value="Katanin_p60_AL2"/>
    <property type="match status" value="1"/>
</dbReference>
<dbReference type="InterPro" id="IPR041569">
    <property type="entry name" value="AAA_lid_3"/>
</dbReference>
<sequence length="482" mass="54674">MLLTSVQRWCVMCVCVTVQQDELKTEMRRKSLLILIYHHLLGQGYVSTAVALDQETLGGVRRFEVCDNIDLEMVLMDYESYHYVKFQKYPKLIRRTAEPGRQPSLQRRAPRSSVQQHFCSIQNNKEENVSSVPPESSEFGPNISSIRTGPAGEAAINRKVQFALTTFIHGFSGMSGDMRELATIISRDIYLHSPNVRWEDIIGLEDAKRLVKEAVVYPIKYPQLFTGILSPWKGLLLYGPPGTGKTLLAKAVATECKTTFFNISASSIVSKWRGDSEKLVRVLFELARYHAPSTIFLDELESVMSQRGNNMGGEHEGSRRMKTELLVQMDGLARSEDLVFVLAASNLPWELDHAMLRRLEKRILVSLPSLPARQAMMSHWLPPLSSTGRVELRTELDYFALAKEMEGYSGSDMRLVCKEAAMRPVRKIFDALESHKDDTEMSTIQLEAVTTADFLEVIRHSKPSARNLLDRYTAWESEYESV</sequence>
<name>G3Q115_GASAC</name>
<dbReference type="PROSITE" id="PS50896">
    <property type="entry name" value="LISH"/>
    <property type="match status" value="1"/>
</dbReference>
<evidence type="ECO:0000313" key="11">
    <source>
        <dbReference type="Proteomes" id="UP000007635"/>
    </source>
</evidence>
<accession>G3Q115</accession>
<evidence type="ECO:0000313" key="10">
    <source>
        <dbReference type="Ensembl" id="ENSGACP00000023563.2"/>
    </source>
</evidence>
<dbReference type="GO" id="GO:0005737">
    <property type="term" value="C:cytoplasm"/>
    <property type="evidence" value="ECO:0007669"/>
    <property type="project" value="UniProtKB-SubCell"/>
</dbReference>
<keyword evidence="4 8" id="KW-0547">Nucleotide-binding</keyword>
<dbReference type="GO" id="GO:0008568">
    <property type="term" value="F:microtubule severing ATPase activity"/>
    <property type="evidence" value="ECO:0007669"/>
    <property type="project" value="UniProtKB-EC"/>
</dbReference>
<dbReference type="SUPFAM" id="SSF52540">
    <property type="entry name" value="P-loop containing nucleoside triphosphate hydrolases"/>
    <property type="match status" value="1"/>
</dbReference>
<reference evidence="10" key="3">
    <citation type="submission" date="2025-09" db="UniProtKB">
        <authorList>
            <consortium name="Ensembl"/>
        </authorList>
    </citation>
    <scope>IDENTIFICATION</scope>
</reference>
<comment type="subcellular location">
    <subcellularLocation>
        <location evidence="1 8">Cytoplasm</location>
        <location evidence="1 8">Cytoskeleton</location>
        <location evidence="1 8">Spindle pole</location>
    </subcellularLocation>
    <subcellularLocation>
        <location evidence="8">Cytoplasm</location>
        <location evidence="8">Cytoskeleton</location>
    </subcellularLocation>
    <subcellularLocation>
        <location evidence="8">Cytoplasm</location>
    </subcellularLocation>
    <subcellularLocation>
        <location evidence="8">Cytoplasm</location>
        <location evidence="8">Cytoskeleton</location>
        <location evidence="8">Spindle</location>
    </subcellularLocation>
    <text evidence="8">Localizes within the cytoplasm, partially overlapping with microtubules in interphase and to the mitotic spindle and spindle poles during mitosis.</text>
</comment>
<evidence type="ECO:0000256" key="1">
    <source>
        <dbReference type="ARBA" id="ARBA00004647"/>
    </source>
</evidence>
<keyword evidence="11" id="KW-1185">Reference proteome</keyword>
<dbReference type="EC" id="5.6.1.1" evidence="8"/>
<dbReference type="GO" id="GO:0005524">
    <property type="term" value="F:ATP binding"/>
    <property type="evidence" value="ECO:0007669"/>
    <property type="project" value="UniProtKB-KW"/>
</dbReference>
<dbReference type="GO" id="GO:0000922">
    <property type="term" value="C:spindle pole"/>
    <property type="evidence" value="ECO:0007669"/>
    <property type="project" value="UniProtKB-SubCell"/>
</dbReference>
<comment type="catalytic activity">
    <reaction evidence="8">
        <text>n ATP + n H2O + a microtubule = n ADP + n phosphate + (n+1) alpha/beta tubulin heterodimers.</text>
        <dbReference type="EC" id="5.6.1.1"/>
    </reaction>
</comment>
<organism evidence="10 11">
    <name type="scientific">Gasterosteus aculeatus aculeatus</name>
    <name type="common">three-spined stickleback</name>
    <dbReference type="NCBI Taxonomy" id="481459"/>
    <lineage>
        <taxon>Eukaryota</taxon>
        <taxon>Metazoa</taxon>
        <taxon>Chordata</taxon>
        <taxon>Craniata</taxon>
        <taxon>Vertebrata</taxon>
        <taxon>Euteleostomi</taxon>
        <taxon>Actinopterygii</taxon>
        <taxon>Neopterygii</taxon>
        <taxon>Teleostei</taxon>
        <taxon>Neoteleostei</taxon>
        <taxon>Acanthomorphata</taxon>
        <taxon>Eupercaria</taxon>
        <taxon>Perciformes</taxon>
        <taxon>Cottioidei</taxon>
        <taxon>Gasterosteales</taxon>
        <taxon>Gasterosteidae</taxon>
        <taxon>Gasterosteus</taxon>
    </lineage>
</organism>
<dbReference type="STRING" id="69293.ENSGACP00000023563"/>
<dbReference type="InterPro" id="IPR050304">
    <property type="entry name" value="MT-severing_AAA_ATPase"/>
</dbReference>
<dbReference type="InterPro" id="IPR003593">
    <property type="entry name" value="AAA+_ATPase"/>
</dbReference>
<dbReference type="Bgee" id="ENSGACG00000017829">
    <property type="expression patterns" value="Expressed in testis and 5 other cell types or tissues"/>
</dbReference>
<dbReference type="Gene3D" id="1.10.8.60">
    <property type="match status" value="1"/>
</dbReference>
<evidence type="ECO:0000256" key="4">
    <source>
        <dbReference type="ARBA" id="ARBA00022741"/>
    </source>
</evidence>
<dbReference type="Gene3D" id="3.40.50.300">
    <property type="entry name" value="P-loop containing nucleotide triphosphate hydrolases"/>
    <property type="match status" value="1"/>
</dbReference>
<protein>
    <recommendedName>
        <fullName evidence="8">Katanin p60 ATPase-containing subunit A-like 2</fullName>
        <shortName evidence="8">Katanin p60 subunit A-like 2</shortName>
        <ecNumber evidence="8">5.6.1.1</ecNumber>
    </recommendedName>
    <alternativeName>
        <fullName evidence="8">p60 katanin-like 2</fullName>
    </alternativeName>
</protein>
<feature type="binding site" evidence="8">
    <location>
        <begin position="239"/>
        <end position="246"/>
    </location>
    <ligand>
        <name>ATP</name>
        <dbReference type="ChEBI" id="CHEBI:30616"/>
    </ligand>
</feature>
<dbReference type="InterPro" id="IPR027497">
    <property type="entry name" value="Katanin_p60_AL2"/>
</dbReference>
<dbReference type="OrthoDB" id="191529at2759"/>
<feature type="domain" description="AAA+ ATPase" evidence="9">
    <location>
        <begin position="231"/>
        <end position="369"/>
    </location>
</feature>
<dbReference type="GeneTree" id="ENSGT00940000157302"/>
<comment type="similarity">
    <text evidence="8">Belongs to the AAA ATPase family. Katanin p60 subunit A1 subfamily. A-like 2 sub-subfamily.</text>
</comment>
<dbReference type="PANTHER" id="PTHR23074">
    <property type="entry name" value="AAA DOMAIN-CONTAINING"/>
    <property type="match status" value="1"/>
</dbReference>
<dbReference type="InterPro" id="IPR006594">
    <property type="entry name" value="LisH"/>
</dbReference>
<reference evidence="10" key="2">
    <citation type="submission" date="2025-08" db="UniProtKB">
        <authorList>
            <consortium name="Ensembl"/>
        </authorList>
    </citation>
    <scope>IDENTIFICATION</scope>
</reference>
<evidence type="ECO:0000256" key="3">
    <source>
        <dbReference type="ARBA" id="ARBA00022701"/>
    </source>
</evidence>
<dbReference type="OMA" id="MKTQGKY"/>
<dbReference type="Proteomes" id="UP000007635">
    <property type="component" value="Chromosome XIV"/>
</dbReference>
<evidence type="ECO:0000256" key="8">
    <source>
        <dbReference type="HAMAP-Rule" id="MF_03025"/>
    </source>
</evidence>
<dbReference type="Pfam" id="PF00004">
    <property type="entry name" value="AAA"/>
    <property type="match status" value="1"/>
</dbReference>
<keyword evidence="6 8" id="KW-0206">Cytoskeleton</keyword>
<dbReference type="Ensembl" id="ENSGACT00000023609.2">
    <property type="protein sequence ID" value="ENSGACP00000023563.2"/>
    <property type="gene ID" value="ENSGACG00000017829.2"/>
</dbReference>
<dbReference type="eggNOG" id="KOG0738">
    <property type="taxonomic scope" value="Eukaryota"/>
</dbReference>
<dbReference type="GO" id="GO:0005874">
    <property type="term" value="C:microtubule"/>
    <property type="evidence" value="ECO:0007669"/>
    <property type="project" value="UniProtKB-KW"/>
</dbReference>
<dbReference type="InterPro" id="IPR027417">
    <property type="entry name" value="P-loop_NTPase"/>
</dbReference>
<gene>
    <name evidence="8" type="primary">KATNAL2</name>
</gene>
<dbReference type="FunFam" id="3.40.50.300:FF:000434">
    <property type="entry name" value="Katanin p60 ATPase-containing subunit A-like 2"/>
    <property type="match status" value="1"/>
</dbReference>
<dbReference type="SMART" id="SM00382">
    <property type="entry name" value="AAA"/>
    <property type="match status" value="1"/>
</dbReference>
<comment type="function">
    <text evidence="8">Severs microtubules in vitro in an ATP-dependent manner. This activity may promote rapid reorganization of cellular microtubule arrays.</text>
</comment>
<dbReference type="GO" id="GO:0051013">
    <property type="term" value="P:microtubule severing"/>
    <property type="evidence" value="ECO:0007669"/>
    <property type="project" value="UniProtKB-UniRule"/>
</dbReference>
<dbReference type="PANTHER" id="PTHR23074:SF78">
    <property type="entry name" value="KATANIN P60 ATPASE-CONTAINING SUBUNIT A-LIKE 2"/>
    <property type="match status" value="1"/>
</dbReference>
<dbReference type="InterPro" id="IPR003959">
    <property type="entry name" value="ATPase_AAA_core"/>
</dbReference>
<keyword evidence="5 8" id="KW-0067">ATP-binding</keyword>